<dbReference type="AlphaFoldDB" id="A0A6C0GVQ3"/>
<dbReference type="Proteomes" id="UP000480178">
    <property type="component" value="Chromosome"/>
</dbReference>
<dbReference type="RefSeq" id="WP_162447568.1">
    <property type="nucleotide sequence ID" value="NZ_CP048222.1"/>
</dbReference>
<accession>A0A6C0GVQ3</accession>
<evidence type="ECO:0000313" key="2">
    <source>
        <dbReference type="Proteomes" id="UP000480178"/>
    </source>
</evidence>
<dbReference type="EMBL" id="CP048222">
    <property type="protein sequence ID" value="QHT71633.1"/>
    <property type="molecule type" value="Genomic_DNA"/>
</dbReference>
<keyword evidence="2" id="KW-1185">Reference proteome</keyword>
<gene>
    <name evidence="1" type="ORF">GXP67_35675</name>
</gene>
<protein>
    <submittedName>
        <fullName evidence="1">Uncharacterized protein</fullName>
    </submittedName>
</protein>
<reference evidence="1 2" key="1">
    <citation type="submission" date="2020-01" db="EMBL/GenBank/DDBJ databases">
        <authorList>
            <person name="Kim M.K."/>
        </authorList>
    </citation>
    <scope>NUCLEOTIDE SEQUENCE [LARGE SCALE GENOMIC DNA]</scope>
    <source>
        <strain evidence="1 2">172606-1</strain>
    </source>
</reference>
<sequence>MKVPSSIDRLISFNLANGQLFTEDKLICEQRVILVVNNFAYAIKNKSRKELTAIKNKILQDYKENPSKAYFFIHVLRIVDEQLKKLVTG</sequence>
<evidence type="ECO:0000313" key="1">
    <source>
        <dbReference type="EMBL" id="QHT71633.1"/>
    </source>
</evidence>
<dbReference type="KEGG" id="rhoz:GXP67_35675"/>
<proteinExistence type="predicted"/>
<name>A0A6C0GVQ3_9BACT</name>
<organism evidence="1 2">
    <name type="scientific">Rhodocytophaga rosea</name>
    <dbReference type="NCBI Taxonomy" id="2704465"/>
    <lineage>
        <taxon>Bacteria</taxon>
        <taxon>Pseudomonadati</taxon>
        <taxon>Bacteroidota</taxon>
        <taxon>Cytophagia</taxon>
        <taxon>Cytophagales</taxon>
        <taxon>Rhodocytophagaceae</taxon>
        <taxon>Rhodocytophaga</taxon>
    </lineage>
</organism>